<dbReference type="InterPro" id="IPR041424">
    <property type="entry name" value="CinA_KH"/>
</dbReference>
<comment type="similarity">
    <text evidence="1">Belongs to the CinA family.</text>
</comment>
<comment type="caution">
    <text evidence="3">The sequence shown here is derived from an EMBL/GenBank/DDBJ whole genome shotgun (WGS) entry which is preliminary data.</text>
</comment>
<evidence type="ECO:0000256" key="1">
    <source>
        <dbReference type="HAMAP-Rule" id="MF_00226"/>
    </source>
</evidence>
<evidence type="ECO:0000313" key="4">
    <source>
        <dbReference type="Proteomes" id="UP001239462"/>
    </source>
</evidence>
<dbReference type="Proteomes" id="UP001239462">
    <property type="component" value="Unassembled WGS sequence"/>
</dbReference>
<dbReference type="InterPro" id="IPR050101">
    <property type="entry name" value="CinA"/>
</dbReference>
<evidence type="ECO:0000259" key="2">
    <source>
        <dbReference type="SMART" id="SM00852"/>
    </source>
</evidence>
<dbReference type="PANTHER" id="PTHR13939">
    <property type="entry name" value="NICOTINAMIDE-NUCLEOTIDE AMIDOHYDROLASE PNCC"/>
    <property type="match status" value="1"/>
</dbReference>
<dbReference type="Pfam" id="PF00994">
    <property type="entry name" value="MoCF_biosynth"/>
    <property type="match status" value="1"/>
</dbReference>
<dbReference type="RefSeq" id="WP_149495105.1">
    <property type="nucleotide sequence ID" value="NZ_JAJMQV010000188.1"/>
</dbReference>
<gene>
    <name evidence="3" type="ORF">QTN89_01170</name>
</gene>
<evidence type="ECO:0000313" key="3">
    <source>
        <dbReference type="EMBL" id="MDM4014019.1"/>
    </source>
</evidence>
<accession>A0ABT7PC06</accession>
<dbReference type="InterPro" id="IPR001453">
    <property type="entry name" value="MoaB/Mog_dom"/>
</dbReference>
<dbReference type="Gene3D" id="3.30.70.2860">
    <property type="match status" value="1"/>
</dbReference>
<dbReference type="Pfam" id="PF18146">
    <property type="entry name" value="CinA_KH"/>
    <property type="match status" value="1"/>
</dbReference>
<organism evidence="3 4">
    <name type="scientific">Roseiconus lacunae</name>
    <dbReference type="NCBI Taxonomy" id="2605694"/>
    <lineage>
        <taxon>Bacteria</taxon>
        <taxon>Pseudomonadati</taxon>
        <taxon>Planctomycetota</taxon>
        <taxon>Planctomycetia</taxon>
        <taxon>Pirellulales</taxon>
        <taxon>Pirellulaceae</taxon>
        <taxon>Roseiconus</taxon>
    </lineage>
</organism>
<dbReference type="InterPro" id="IPR036425">
    <property type="entry name" value="MoaB/Mog-like_dom_sf"/>
</dbReference>
<dbReference type="EMBL" id="JASZZN010000001">
    <property type="protein sequence ID" value="MDM4014019.1"/>
    <property type="molecule type" value="Genomic_DNA"/>
</dbReference>
<reference evidence="3 4" key="1">
    <citation type="submission" date="2023-06" db="EMBL/GenBank/DDBJ databases">
        <title>Roseiconus lacunae JC819 isolated from Gulf of Mannar region, Tamil Nadu.</title>
        <authorList>
            <person name="Pk S."/>
            <person name="Ch S."/>
            <person name="Ch V.R."/>
        </authorList>
    </citation>
    <scope>NUCLEOTIDE SEQUENCE [LARGE SCALE GENOMIC DNA]</scope>
    <source>
        <strain evidence="3 4">JC819</strain>
    </source>
</reference>
<protein>
    <recommendedName>
        <fullName evidence="1">CinA-like protein</fullName>
    </recommendedName>
</protein>
<feature type="domain" description="MoaB/Mog" evidence="2">
    <location>
        <begin position="9"/>
        <end position="180"/>
    </location>
</feature>
<dbReference type="Gene3D" id="3.40.980.10">
    <property type="entry name" value="MoaB/Mog-like domain"/>
    <property type="match status" value="1"/>
</dbReference>
<proteinExistence type="inferred from homology"/>
<dbReference type="PANTHER" id="PTHR13939:SF0">
    <property type="entry name" value="NMN AMIDOHYDROLASE-LIKE PROTEIN YFAY"/>
    <property type="match status" value="1"/>
</dbReference>
<dbReference type="SUPFAM" id="SSF53218">
    <property type="entry name" value="Molybdenum cofactor biosynthesis proteins"/>
    <property type="match status" value="1"/>
</dbReference>
<dbReference type="HAMAP" id="MF_00226_B">
    <property type="entry name" value="CinA_B"/>
    <property type="match status" value="1"/>
</dbReference>
<keyword evidence="4" id="KW-1185">Reference proteome</keyword>
<dbReference type="PIRSF" id="PIRSF006728">
    <property type="entry name" value="CinA"/>
    <property type="match status" value="1"/>
</dbReference>
<dbReference type="SMART" id="SM00852">
    <property type="entry name" value="MoCF_biosynth"/>
    <property type="match status" value="1"/>
</dbReference>
<dbReference type="InterPro" id="IPR008135">
    <property type="entry name" value="Competence-induced_CinA"/>
</dbReference>
<sequence length="417" mass="45687">MSVKNLRAEVISIGDEMTSGARLDTNAQWLSRRLGELGIEVEFHTTVGDTLQHNIDVFRIAARRADVVVATGGLGPTRDDLTRQAIAAAAEVPLEFRASALEHIEKLFSKRNREMPERNKIQAMFPVGSEQVFNPQGTAPGIDLEIISPDHRCRVFALPGVPAEMVRMFDDTVAPRLLSMTGGQANHIEHHVMKFFGIGESDMEQRLGEMIARDRTPRVGITVSAATISLRITAIDSSRQACLDQIESTRHEILSRVGELHFGDGEEFEQFHAVDRQLRERGESLVTAEFGRAALLGDWFASLGETPGYRGGVSFADIDALTELLLAGQDQPLETLRERFKASWLLAVDGYPSLEGTSDAPLPAAEVDLIVIDPSGKRSVTTSRIGGHPSIIQARIAKAALAWLRHVLNEQTDSAIS</sequence>
<name>A0ABT7PC06_9BACT</name>
<dbReference type="CDD" id="cd00885">
    <property type="entry name" value="cinA"/>
    <property type="match status" value="1"/>
</dbReference>